<dbReference type="AlphaFoldDB" id="A0A061BPR0"/>
<accession>A0A061BPR0</accession>
<feature type="region of interest" description="Disordered" evidence="1">
    <location>
        <begin position="144"/>
        <end position="171"/>
    </location>
</feature>
<proteinExistence type="predicted"/>
<dbReference type="SUPFAM" id="SSF52047">
    <property type="entry name" value="RNI-like"/>
    <property type="match status" value="1"/>
</dbReference>
<organism evidence="2">
    <name type="scientific">Rhodotorula toruloides</name>
    <name type="common">Yeast</name>
    <name type="synonym">Rhodosporidium toruloides</name>
    <dbReference type="NCBI Taxonomy" id="5286"/>
    <lineage>
        <taxon>Eukaryota</taxon>
        <taxon>Fungi</taxon>
        <taxon>Dikarya</taxon>
        <taxon>Basidiomycota</taxon>
        <taxon>Pucciniomycotina</taxon>
        <taxon>Microbotryomycetes</taxon>
        <taxon>Sporidiobolales</taxon>
        <taxon>Sporidiobolaceae</taxon>
        <taxon>Rhodotorula</taxon>
    </lineage>
</organism>
<name>A0A061BPR0_RHOTO</name>
<protein>
    <submittedName>
        <fullName evidence="2">RHTO0S22e01728g1_1</fullName>
    </submittedName>
</protein>
<evidence type="ECO:0000313" key="2">
    <source>
        <dbReference type="EMBL" id="CDR49035.1"/>
    </source>
</evidence>
<dbReference type="EMBL" id="LK052957">
    <property type="protein sequence ID" value="CDR49035.1"/>
    <property type="molecule type" value="Genomic_DNA"/>
</dbReference>
<feature type="compositionally biased region" description="Basic and acidic residues" evidence="1">
    <location>
        <begin position="144"/>
        <end position="161"/>
    </location>
</feature>
<dbReference type="InterPro" id="IPR032675">
    <property type="entry name" value="LRR_dom_sf"/>
</dbReference>
<sequence>MSSRLRRLPRTVAHLDLSQHRSMKEDITAALKTYPWLVKVSLWSGLEWSTVLRSLGRILPSLEHLELAVCETLSLSDILHILEGPNKIRQLRRLTLRVCHLYDYGPLQPPEHFIPIAELAEREKVELEGLWAILAGIAKQERNDRLEAEREKEQEKRREISRAAAASPPEW</sequence>
<evidence type="ECO:0000256" key="1">
    <source>
        <dbReference type="SAM" id="MobiDB-lite"/>
    </source>
</evidence>
<dbReference type="Gene3D" id="3.80.10.10">
    <property type="entry name" value="Ribonuclease Inhibitor"/>
    <property type="match status" value="1"/>
</dbReference>
<gene>
    <name evidence="2" type="ORF">RHTO0S_22e01728g</name>
</gene>
<reference evidence="2" key="1">
    <citation type="journal article" date="2014" name="Genome Announc.">
        <title>Draft genome sequence of Rhodosporidium toruloides CECT1137, an oleaginous yeast of biotechnological interest.</title>
        <authorList>
            <person name="Morin N."/>
            <person name="Calcas X."/>
            <person name="Devillers H."/>
            <person name="Durrens P."/>
            <person name="Sherman D.J."/>
            <person name="Nicaud J.-M."/>
            <person name="Neuveglise C."/>
        </authorList>
    </citation>
    <scope>NUCLEOTIDE SEQUENCE</scope>
    <source>
        <strain evidence="2">CECT1137</strain>
    </source>
</reference>